<keyword evidence="2" id="KW-1185">Reference proteome</keyword>
<dbReference type="Proteomes" id="UP001151760">
    <property type="component" value="Unassembled WGS sequence"/>
</dbReference>
<accession>A0ABQ5BW00</accession>
<gene>
    <name evidence="1" type="ORF">Tco_0876514</name>
</gene>
<evidence type="ECO:0000313" key="1">
    <source>
        <dbReference type="EMBL" id="GJT17808.1"/>
    </source>
</evidence>
<comment type="caution">
    <text evidence="1">The sequence shown here is derived from an EMBL/GenBank/DDBJ whole genome shotgun (WGS) entry which is preliminary data.</text>
</comment>
<dbReference type="EMBL" id="BQNB010013589">
    <property type="protein sequence ID" value="GJT17808.1"/>
    <property type="molecule type" value="Genomic_DNA"/>
</dbReference>
<reference evidence="1" key="2">
    <citation type="submission" date="2022-01" db="EMBL/GenBank/DDBJ databases">
        <authorList>
            <person name="Yamashiro T."/>
            <person name="Shiraishi A."/>
            <person name="Satake H."/>
            <person name="Nakayama K."/>
        </authorList>
    </citation>
    <scope>NUCLEOTIDE SEQUENCE</scope>
</reference>
<reference evidence="1" key="1">
    <citation type="journal article" date="2022" name="Int. J. Mol. Sci.">
        <title>Draft Genome of Tanacetum Coccineum: Genomic Comparison of Closely Related Tanacetum-Family Plants.</title>
        <authorList>
            <person name="Yamashiro T."/>
            <person name="Shiraishi A."/>
            <person name="Nakayama K."/>
            <person name="Satake H."/>
        </authorList>
    </citation>
    <scope>NUCLEOTIDE SEQUENCE</scope>
</reference>
<evidence type="ECO:0000313" key="2">
    <source>
        <dbReference type="Proteomes" id="UP001151760"/>
    </source>
</evidence>
<protein>
    <submittedName>
        <fullName evidence="1">Uncharacterized protein</fullName>
    </submittedName>
</protein>
<sequence>MVMTSGCGWWCWWFGDGYVVVGVAAVRWWCGGDDDVDLKEMMVRVTREMVVKVAWDCDGRGGVAGIRPERW</sequence>
<name>A0ABQ5BW00_9ASTR</name>
<proteinExistence type="predicted"/>
<organism evidence="1 2">
    <name type="scientific">Tanacetum coccineum</name>
    <dbReference type="NCBI Taxonomy" id="301880"/>
    <lineage>
        <taxon>Eukaryota</taxon>
        <taxon>Viridiplantae</taxon>
        <taxon>Streptophyta</taxon>
        <taxon>Embryophyta</taxon>
        <taxon>Tracheophyta</taxon>
        <taxon>Spermatophyta</taxon>
        <taxon>Magnoliopsida</taxon>
        <taxon>eudicotyledons</taxon>
        <taxon>Gunneridae</taxon>
        <taxon>Pentapetalae</taxon>
        <taxon>asterids</taxon>
        <taxon>campanulids</taxon>
        <taxon>Asterales</taxon>
        <taxon>Asteraceae</taxon>
        <taxon>Asteroideae</taxon>
        <taxon>Anthemideae</taxon>
        <taxon>Anthemidinae</taxon>
        <taxon>Tanacetum</taxon>
    </lineage>
</organism>